<proteinExistence type="predicted"/>
<evidence type="ECO:0000313" key="1">
    <source>
        <dbReference type="EMBL" id="KJX95731.1"/>
    </source>
</evidence>
<evidence type="ECO:0000313" key="2">
    <source>
        <dbReference type="Proteomes" id="UP000033647"/>
    </source>
</evidence>
<protein>
    <submittedName>
        <fullName evidence="1">Uncharacterized protein</fullName>
    </submittedName>
</protein>
<accession>A0A0F4GE74</accession>
<dbReference type="AlphaFoldDB" id="A0A0F4GE74"/>
<gene>
    <name evidence="1" type="ORF">TI39_contig1085g00003</name>
</gene>
<reference evidence="1 2" key="1">
    <citation type="submission" date="2015-03" db="EMBL/GenBank/DDBJ databases">
        <title>RNA-seq based gene annotation and comparative genomics of four Zymoseptoria species reveal species-specific pathogenicity related genes and transposable element activity.</title>
        <authorList>
            <person name="Grandaubert J."/>
            <person name="Bhattacharyya A."/>
            <person name="Stukenbrock E.H."/>
        </authorList>
    </citation>
    <scope>NUCLEOTIDE SEQUENCE [LARGE SCALE GENOMIC DNA]</scope>
    <source>
        <strain evidence="1 2">Zb18110</strain>
    </source>
</reference>
<comment type="caution">
    <text evidence="1">The sequence shown here is derived from an EMBL/GenBank/DDBJ whole genome shotgun (WGS) entry which is preliminary data.</text>
</comment>
<organism evidence="1 2">
    <name type="scientific">Zymoseptoria brevis</name>
    <dbReference type="NCBI Taxonomy" id="1047168"/>
    <lineage>
        <taxon>Eukaryota</taxon>
        <taxon>Fungi</taxon>
        <taxon>Dikarya</taxon>
        <taxon>Ascomycota</taxon>
        <taxon>Pezizomycotina</taxon>
        <taxon>Dothideomycetes</taxon>
        <taxon>Dothideomycetidae</taxon>
        <taxon>Mycosphaerellales</taxon>
        <taxon>Mycosphaerellaceae</taxon>
        <taxon>Zymoseptoria</taxon>
    </lineage>
</organism>
<dbReference type="EMBL" id="LAFY01001076">
    <property type="protein sequence ID" value="KJX95731.1"/>
    <property type="molecule type" value="Genomic_DNA"/>
</dbReference>
<dbReference type="Proteomes" id="UP000033647">
    <property type="component" value="Unassembled WGS sequence"/>
</dbReference>
<sequence length="162" mass="17624">MTVHPAVAAARLRNVMLLADEGLRVGEKAGDLLEELLAAFAEIPASPLMPTMPQDVGDAIVNVMVEYAEASAKVTIEQYGDCPAATASYKDHHAAYGQPTQSAKQIANVPHLVSIGLYNCPLVDFASFAQRSTTNPVHYNLRQLEHLKIRIDFTLCEPPLQK</sequence>
<keyword evidence="2" id="KW-1185">Reference proteome</keyword>
<name>A0A0F4GE74_9PEZI</name>